<accession>A0ABN1NRR5</accession>
<dbReference type="RefSeq" id="WP_344049990.1">
    <property type="nucleotide sequence ID" value="NZ_BAAAHG010000021.1"/>
</dbReference>
<proteinExistence type="predicted"/>
<evidence type="ECO:0000313" key="2">
    <source>
        <dbReference type="Proteomes" id="UP001501005"/>
    </source>
</evidence>
<organism evidence="1 2">
    <name type="scientific">Streptomyces thermoalcalitolerans</name>
    <dbReference type="NCBI Taxonomy" id="65605"/>
    <lineage>
        <taxon>Bacteria</taxon>
        <taxon>Bacillati</taxon>
        <taxon>Actinomycetota</taxon>
        <taxon>Actinomycetes</taxon>
        <taxon>Kitasatosporales</taxon>
        <taxon>Streptomycetaceae</taxon>
        <taxon>Streptomyces</taxon>
    </lineage>
</organism>
<dbReference type="EMBL" id="BAAAHG010000021">
    <property type="protein sequence ID" value="GAA0914895.1"/>
    <property type="molecule type" value="Genomic_DNA"/>
</dbReference>
<sequence length="164" mass="18316">MNTAVLDTITAELTAAGWHAIAPQESDPRAPIVQALQRHRVKADDRVVRAVSAALEARRPKPERESVDDLGLPMPTRQELAEEAAWLVDVFWAYSFTRQDGAWVFENPNVVADAAPENLRRTCFRAGLFVAQAHGLPQSKAPNMRDVVRALQRRLWADGRVKRG</sequence>
<dbReference type="Proteomes" id="UP001501005">
    <property type="component" value="Unassembled WGS sequence"/>
</dbReference>
<comment type="caution">
    <text evidence="1">The sequence shown here is derived from an EMBL/GenBank/DDBJ whole genome shotgun (WGS) entry which is preliminary data.</text>
</comment>
<evidence type="ECO:0000313" key="1">
    <source>
        <dbReference type="EMBL" id="GAA0914895.1"/>
    </source>
</evidence>
<reference evidence="1 2" key="1">
    <citation type="journal article" date="2019" name="Int. J. Syst. Evol. Microbiol.">
        <title>The Global Catalogue of Microorganisms (GCM) 10K type strain sequencing project: providing services to taxonomists for standard genome sequencing and annotation.</title>
        <authorList>
            <consortium name="The Broad Institute Genomics Platform"/>
            <consortium name="The Broad Institute Genome Sequencing Center for Infectious Disease"/>
            <person name="Wu L."/>
            <person name="Ma J."/>
        </authorList>
    </citation>
    <scope>NUCLEOTIDE SEQUENCE [LARGE SCALE GENOMIC DNA]</scope>
    <source>
        <strain evidence="1 2">JCM 10673</strain>
    </source>
</reference>
<protein>
    <submittedName>
        <fullName evidence="1">Uncharacterized protein</fullName>
    </submittedName>
</protein>
<keyword evidence="2" id="KW-1185">Reference proteome</keyword>
<gene>
    <name evidence="1" type="ORF">GCM10009549_29830</name>
</gene>
<name>A0ABN1NRR5_9ACTN</name>